<feature type="domain" description="NAC" evidence="5">
    <location>
        <begin position="6"/>
        <end position="162"/>
    </location>
</feature>
<dbReference type="GeneID" id="105170033"/>
<evidence type="ECO:0000313" key="6">
    <source>
        <dbReference type="Proteomes" id="UP000504604"/>
    </source>
</evidence>
<evidence type="ECO:0000256" key="4">
    <source>
        <dbReference type="ARBA" id="ARBA00023242"/>
    </source>
</evidence>
<dbReference type="RefSeq" id="XP_011088915.1">
    <property type="nucleotide sequence ID" value="XM_011090613.2"/>
</dbReference>
<accession>A0A6I9TYB3</accession>
<keyword evidence="2" id="KW-0238">DNA-binding</keyword>
<gene>
    <name evidence="7" type="primary">LOC105170033</name>
</gene>
<dbReference type="FunCoup" id="A0A6I9TYB3">
    <property type="interactions" value="90"/>
</dbReference>
<evidence type="ECO:0000256" key="1">
    <source>
        <dbReference type="ARBA" id="ARBA00023015"/>
    </source>
</evidence>
<dbReference type="InterPro" id="IPR036093">
    <property type="entry name" value="NAC_dom_sf"/>
</dbReference>
<protein>
    <submittedName>
        <fullName evidence="7">NAC domain-containing protein 90</fullName>
    </submittedName>
</protein>
<evidence type="ECO:0000256" key="2">
    <source>
        <dbReference type="ARBA" id="ARBA00023125"/>
    </source>
</evidence>
<dbReference type="GO" id="GO:0006355">
    <property type="term" value="P:regulation of DNA-templated transcription"/>
    <property type="evidence" value="ECO:0007669"/>
    <property type="project" value="InterPro"/>
</dbReference>
<evidence type="ECO:0000259" key="5">
    <source>
        <dbReference type="PROSITE" id="PS51005"/>
    </source>
</evidence>
<dbReference type="OrthoDB" id="622307at2759"/>
<dbReference type="KEGG" id="sind:105170033"/>
<dbReference type="PANTHER" id="PTHR31744:SF220">
    <property type="entry name" value="LOW QUALITY PROTEIN: NAC DOMAIN-CONTAINING PROTEIN 90-LIKE"/>
    <property type="match status" value="1"/>
</dbReference>
<dbReference type="InParanoid" id="A0A6I9TYB3"/>
<dbReference type="Gene3D" id="2.170.150.80">
    <property type="entry name" value="NAC domain"/>
    <property type="match status" value="1"/>
</dbReference>
<keyword evidence="3" id="KW-0804">Transcription</keyword>
<dbReference type="PROSITE" id="PS51005">
    <property type="entry name" value="NAC"/>
    <property type="match status" value="1"/>
</dbReference>
<evidence type="ECO:0000313" key="7">
    <source>
        <dbReference type="RefSeq" id="XP_011088915.1"/>
    </source>
</evidence>
<evidence type="ECO:0000256" key="3">
    <source>
        <dbReference type="ARBA" id="ARBA00023163"/>
    </source>
</evidence>
<dbReference type="GO" id="GO:0003677">
    <property type="term" value="F:DNA binding"/>
    <property type="evidence" value="ECO:0007669"/>
    <property type="project" value="UniProtKB-KW"/>
</dbReference>
<keyword evidence="4" id="KW-0539">Nucleus</keyword>
<organism evidence="6 7">
    <name type="scientific">Sesamum indicum</name>
    <name type="common">Oriental sesame</name>
    <name type="synonym">Sesamum orientale</name>
    <dbReference type="NCBI Taxonomy" id="4182"/>
    <lineage>
        <taxon>Eukaryota</taxon>
        <taxon>Viridiplantae</taxon>
        <taxon>Streptophyta</taxon>
        <taxon>Embryophyta</taxon>
        <taxon>Tracheophyta</taxon>
        <taxon>Spermatophyta</taxon>
        <taxon>Magnoliopsida</taxon>
        <taxon>eudicotyledons</taxon>
        <taxon>Gunneridae</taxon>
        <taxon>Pentapetalae</taxon>
        <taxon>asterids</taxon>
        <taxon>lamiids</taxon>
        <taxon>Lamiales</taxon>
        <taxon>Pedaliaceae</taxon>
        <taxon>Sesamum</taxon>
    </lineage>
</organism>
<name>A0A6I9TYB3_SESIN</name>
<dbReference type="Pfam" id="PF02365">
    <property type="entry name" value="NAM"/>
    <property type="match status" value="1"/>
</dbReference>
<reference evidence="7" key="1">
    <citation type="submission" date="2025-08" db="UniProtKB">
        <authorList>
            <consortium name="RefSeq"/>
        </authorList>
    </citation>
    <scope>IDENTIFICATION</scope>
</reference>
<sequence>MASEILQPGVRFYPTEEELVSFYLHNMLQHNNNNKIRRVIPLLDIYQLHPSQLPKHCGELCRGDTEQWFFFVPRQAREVRGGRPSRTTASGYWKATGSPSYVYSSDNKVIGVKKSMVFYQGKAPAGAKTKWKMNEYRAIKEDFCTSIPVLRHEVSLCRVYVVSGSFRAFDRRPTHVAANSISKEVKIVQENDKITLSTNEIAGMLQERSWYSYSEANHSVENSSEMINGVEHLMECDEDV</sequence>
<proteinExistence type="predicted"/>
<dbReference type="InterPro" id="IPR003441">
    <property type="entry name" value="NAC-dom"/>
</dbReference>
<dbReference type="PANTHER" id="PTHR31744">
    <property type="entry name" value="PROTEIN CUP-SHAPED COTYLEDON 2-RELATED"/>
    <property type="match status" value="1"/>
</dbReference>
<keyword evidence="6" id="KW-1185">Reference proteome</keyword>
<keyword evidence="1" id="KW-0805">Transcription regulation</keyword>
<dbReference type="Proteomes" id="UP000504604">
    <property type="component" value="Linkage group LG9"/>
</dbReference>
<dbReference type="SUPFAM" id="SSF101941">
    <property type="entry name" value="NAC domain"/>
    <property type="match status" value="1"/>
</dbReference>
<dbReference type="AlphaFoldDB" id="A0A6I9TYB3"/>